<keyword evidence="16" id="KW-1185">Reference proteome</keyword>
<comment type="cofactor">
    <cofactor evidence="1">
        <name>FMN</name>
        <dbReference type="ChEBI" id="CHEBI:58210"/>
    </cofactor>
</comment>
<dbReference type="Pfam" id="PF00258">
    <property type="entry name" value="Flavodoxin_1"/>
    <property type="match status" value="1"/>
</dbReference>
<dbReference type="RefSeq" id="WP_213248377.1">
    <property type="nucleotide sequence ID" value="NZ_CP045806.1"/>
</dbReference>
<keyword evidence="7" id="KW-0274">FAD</keyword>
<dbReference type="InterPro" id="IPR003097">
    <property type="entry name" value="CysJ-like_FAD-binding"/>
</dbReference>
<keyword evidence="5" id="KW-0285">Flavoprotein</keyword>
<evidence type="ECO:0000256" key="7">
    <source>
        <dbReference type="ARBA" id="ARBA00022827"/>
    </source>
</evidence>
<dbReference type="SUPFAM" id="SSF52218">
    <property type="entry name" value="Flavoproteins"/>
    <property type="match status" value="1"/>
</dbReference>
<dbReference type="SUPFAM" id="SSF52343">
    <property type="entry name" value="Ferredoxin reductase-like, C-terminal NADP-linked domain"/>
    <property type="match status" value="1"/>
</dbReference>
<sequence>MQLPHIPADVPFTGEQKAWLAGFLAGLNTRIGLPSEVVPASGQASQATPAVATGAAAPQPQAAEPEPAASGPRSLLVVYGTQTGNAEYVAEQVETAAAEHGFAAETKDMGDMDLDTLAAASHLVIVCSTYGEGEMPDDAEDFWQEVAGPGAPRLDGTYFGVVALGDSIYDGFCQAGKNFDARLAELGAIRVIDRVDCDVDYQGPADDWVAEALPALAAAGAEPASAVAEPEAAEVPAPETAVTETAAPEIVIPEPGAPEPSDSPATEASAPKAPAKATGKSDWGRKNPYPATIVTNSVLSGATSAKEVRHIEISLGDSGIAYEPGDGISIAAVNDPAVVDLILKRIGATGDEVIKDRKTEHTLREALTHHYEIGVPTKYLVDYIAKRTNDPEIGHLVDTGDHEALDAWLYGRDVLDVLNVDPDLTITPEELIAELKPLAARVYSISSSPRVHSGSVHITMAAVRYRTGDRDRGGVCSTYLADRRAVGEQVGVYITPNKSFRLPADDAKVIMIGPGTGVAPFRAFLHERVSRGATGDNWLFFGDQHRSSDFIYADEFGQFVTDGVLTHLDLAFSRDQEHKVYVQNRMLEKGAEFFSWLESGAHVYVCGDATRMAHDVDEALHEIIAQHGKLSANDAETYISKLKSDKRYLRDVY</sequence>
<dbReference type="GO" id="GO:0004783">
    <property type="term" value="F:sulfite reductase (NADPH) activity"/>
    <property type="evidence" value="ECO:0007669"/>
    <property type="project" value="UniProtKB-EC"/>
</dbReference>
<dbReference type="PIRSF" id="PIRSF000207">
    <property type="entry name" value="SiR-FP_CysJ"/>
    <property type="match status" value="1"/>
</dbReference>
<evidence type="ECO:0000259" key="14">
    <source>
        <dbReference type="PROSITE" id="PS51384"/>
    </source>
</evidence>
<evidence type="ECO:0000256" key="8">
    <source>
        <dbReference type="ARBA" id="ARBA00022857"/>
    </source>
</evidence>
<dbReference type="InterPro" id="IPR039261">
    <property type="entry name" value="FNR_nucleotide-bd"/>
</dbReference>
<evidence type="ECO:0000313" key="16">
    <source>
        <dbReference type="Proteomes" id="UP001059836"/>
    </source>
</evidence>
<evidence type="ECO:0000256" key="4">
    <source>
        <dbReference type="ARBA" id="ARBA00022605"/>
    </source>
</evidence>
<feature type="region of interest" description="Disordered" evidence="12">
    <location>
        <begin position="225"/>
        <end position="287"/>
    </location>
</feature>
<feature type="region of interest" description="Disordered" evidence="12">
    <location>
        <begin position="49"/>
        <end position="71"/>
    </location>
</feature>
<keyword evidence="3" id="KW-0813">Transport</keyword>
<dbReference type="InterPro" id="IPR017938">
    <property type="entry name" value="Riboflavin_synthase-like_b-brl"/>
</dbReference>
<evidence type="ECO:0000256" key="3">
    <source>
        <dbReference type="ARBA" id="ARBA00022448"/>
    </source>
</evidence>
<dbReference type="InterPro" id="IPR023173">
    <property type="entry name" value="NADPH_Cyt_P450_Rdtase_alpha"/>
</dbReference>
<dbReference type="InterPro" id="IPR001433">
    <property type="entry name" value="OxRdtase_FAD/NAD-bd"/>
</dbReference>
<dbReference type="PROSITE" id="PS50902">
    <property type="entry name" value="FLAVODOXIN_LIKE"/>
    <property type="match status" value="1"/>
</dbReference>
<dbReference type="PROSITE" id="PS51384">
    <property type="entry name" value="FAD_FR"/>
    <property type="match status" value="1"/>
</dbReference>
<dbReference type="Proteomes" id="UP001059836">
    <property type="component" value="Chromosome"/>
</dbReference>
<dbReference type="Gene3D" id="1.20.990.10">
    <property type="entry name" value="NADPH-cytochrome p450 Reductase, Chain A, domain 3"/>
    <property type="match status" value="1"/>
</dbReference>
<dbReference type="Pfam" id="PF00667">
    <property type="entry name" value="FAD_binding_1"/>
    <property type="match status" value="1"/>
</dbReference>
<evidence type="ECO:0000259" key="13">
    <source>
        <dbReference type="PROSITE" id="PS50902"/>
    </source>
</evidence>
<dbReference type="SUPFAM" id="SSF63380">
    <property type="entry name" value="Riboflavin synthase domain-like"/>
    <property type="match status" value="1"/>
</dbReference>
<keyword evidence="6" id="KW-0288">FMN</keyword>
<protein>
    <submittedName>
        <fullName evidence="15">Sulfite reductase subunit alpha</fullName>
        <ecNumber evidence="15">1.8.1.2</ecNumber>
    </submittedName>
</protein>
<dbReference type="PRINTS" id="PR00371">
    <property type="entry name" value="FPNCR"/>
</dbReference>
<dbReference type="CDD" id="cd06199">
    <property type="entry name" value="SiR"/>
    <property type="match status" value="1"/>
</dbReference>
<reference evidence="15" key="1">
    <citation type="journal article" date="2021" name="Nat. Microbiol.">
        <title>Cocultivation of an ultrasmall environmental parasitic bacterium with lytic ability against bacteria associated with wastewater foams.</title>
        <authorList>
            <person name="Batinovic S."/>
            <person name="Rose J.J.A."/>
            <person name="Ratcliffe J."/>
            <person name="Seviour R.J."/>
            <person name="Petrovski S."/>
        </authorList>
    </citation>
    <scope>NUCLEOTIDE SEQUENCE</scope>
    <source>
        <strain evidence="15">CON9</strain>
    </source>
</reference>
<evidence type="ECO:0000256" key="6">
    <source>
        <dbReference type="ARBA" id="ARBA00022643"/>
    </source>
</evidence>
<dbReference type="InterPro" id="IPR017927">
    <property type="entry name" value="FAD-bd_FR_type"/>
</dbReference>
<dbReference type="EC" id="1.8.1.2" evidence="15"/>
<evidence type="ECO:0000256" key="9">
    <source>
        <dbReference type="ARBA" id="ARBA00022982"/>
    </source>
</evidence>
<gene>
    <name evidence="15" type="ORF">GII31_07915</name>
</gene>
<dbReference type="EMBL" id="CP045809">
    <property type="protein sequence ID" value="QHN34831.1"/>
    <property type="molecule type" value="Genomic_DNA"/>
</dbReference>
<dbReference type="NCBIfam" id="NF004859">
    <property type="entry name" value="PRK06214.1"/>
    <property type="match status" value="1"/>
</dbReference>
<dbReference type="InterPro" id="IPR029039">
    <property type="entry name" value="Flavoprotein-like_sf"/>
</dbReference>
<feature type="compositionally biased region" description="Low complexity" evidence="12">
    <location>
        <begin position="225"/>
        <end position="249"/>
    </location>
</feature>
<keyword evidence="9" id="KW-0249">Electron transport</keyword>
<evidence type="ECO:0000256" key="2">
    <source>
        <dbReference type="ARBA" id="ARBA00001974"/>
    </source>
</evidence>
<proteinExistence type="predicted"/>
<dbReference type="Gene3D" id="2.40.30.10">
    <property type="entry name" value="Translation factors"/>
    <property type="match status" value="1"/>
</dbReference>
<evidence type="ECO:0000256" key="5">
    <source>
        <dbReference type="ARBA" id="ARBA00022630"/>
    </source>
</evidence>
<name>A0ABX6IG43_9ACTN</name>
<keyword evidence="10 15" id="KW-0560">Oxidoreductase</keyword>
<evidence type="ECO:0000256" key="12">
    <source>
        <dbReference type="SAM" id="MobiDB-lite"/>
    </source>
</evidence>
<keyword evidence="4" id="KW-0028">Amino-acid biosynthesis</keyword>
<organism evidence="15 16">
    <name type="scientific">Gordonia pseudamarae</name>
    <dbReference type="NCBI Taxonomy" id="2831662"/>
    <lineage>
        <taxon>Bacteria</taxon>
        <taxon>Bacillati</taxon>
        <taxon>Actinomycetota</taxon>
        <taxon>Actinomycetes</taxon>
        <taxon>Mycobacteriales</taxon>
        <taxon>Gordoniaceae</taxon>
        <taxon>Gordonia</taxon>
    </lineage>
</organism>
<dbReference type="InterPro" id="IPR001709">
    <property type="entry name" value="Flavoprot_Pyr_Nucl_cyt_Rdtase"/>
</dbReference>
<evidence type="ECO:0000256" key="11">
    <source>
        <dbReference type="ARBA" id="ARBA00023192"/>
    </source>
</evidence>
<keyword evidence="11" id="KW-0198">Cysteine biosynthesis</keyword>
<dbReference type="Gene3D" id="3.40.50.80">
    <property type="entry name" value="Nucleotide-binding domain of ferredoxin-NADP reductase (FNR) module"/>
    <property type="match status" value="1"/>
</dbReference>
<dbReference type="PRINTS" id="PR00369">
    <property type="entry name" value="FLAVODOXIN"/>
</dbReference>
<dbReference type="InterPro" id="IPR001094">
    <property type="entry name" value="Flavdoxin-like"/>
</dbReference>
<evidence type="ECO:0000313" key="15">
    <source>
        <dbReference type="EMBL" id="QHN34831.1"/>
    </source>
</evidence>
<accession>A0ABX6IG43</accession>
<evidence type="ECO:0000256" key="10">
    <source>
        <dbReference type="ARBA" id="ARBA00023002"/>
    </source>
</evidence>
<feature type="domain" description="FAD-binding FR-type" evidence="14">
    <location>
        <begin position="286"/>
        <end position="503"/>
    </location>
</feature>
<dbReference type="InterPro" id="IPR010199">
    <property type="entry name" value="CysJ"/>
</dbReference>
<comment type="cofactor">
    <cofactor evidence="2">
        <name>FAD</name>
        <dbReference type="ChEBI" id="CHEBI:57692"/>
    </cofactor>
</comment>
<dbReference type="PANTHER" id="PTHR19384:SF128">
    <property type="entry name" value="NADPH OXIDOREDUCTASE A"/>
    <property type="match status" value="1"/>
</dbReference>
<keyword evidence="8" id="KW-0521">NADP</keyword>
<dbReference type="Pfam" id="PF00175">
    <property type="entry name" value="NAD_binding_1"/>
    <property type="match status" value="1"/>
</dbReference>
<dbReference type="InterPro" id="IPR008254">
    <property type="entry name" value="Flavodoxin/NO_synth"/>
</dbReference>
<dbReference type="PANTHER" id="PTHR19384">
    <property type="entry name" value="NITRIC OXIDE SYNTHASE-RELATED"/>
    <property type="match status" value="1"/>
</dbReference>
<feature type="domain" description="Flavodoxin-like" evidence="13">
    <location>
        <begin position="75"/>
        <end position="213"/>
    </location>
</feature>
<evidence type="ECO:0000256" key="1">
    <source>
        <dbReference type="ARBA" id="ARBA00001917"/>
    </source>
</evidence>
<dbReference type="Gene3D" id="3.40.50.360">
    <property type="match status" value="1"/>
</dbReference>